<keyword evidence="7" id="KW-0675">Receptor</keyword>
<dbReference type="Gene3D" id="2.40.170.20">
    <property type="entry name" value="TonB-dependent receptor, beta-barrel domain"/>
    <property type="match status" value="1"/>
</dbReference>
<dbReference type="PANTHER" id="PTHR30069">
    <property type="entry name" value="TONB-DEPENDENT OUTER MEMBRANE RECEPTOR"/>
    <property type="match status" value="1"/>
</dbReference>
<name>A0A381X821_9ZZZZ</name>
<organism evidence="10">
    <name type="scientific">marine metagenome</name>
    <dbReference type="NCBI Taxonomy" id="408172"/>
    <lineage>
        <taxon>unclassified sequences</taxon>
        <taxon>metagenomes</taxon>
        <taxon>ecological metagenomes</taxon>
    </lineage>
</organism>
<dbReference type="EMBL" id="UINC01014247">
    <property type="protein sequence ID" value="SVA60915.1"/>
    <property type="molecule type" value="Genomic_DNA"/>
</dbReference>
<evidence type="ECO:0000313" key="10">
    <source>
        <dbReference type="EMBL" id="SVA60915.1"/>
    </source>
</evidence>
<proteinExistence type="predicted"/>
<evidence type="ECO:0000259" key="9">
    <source>
        <dbReference type="Pfam" id="PF00593"/>
    </source>
</evidence>
<evidence type="ECO:0000256" key="6">
    <source>
        <dbReference type="ARBA" id="ARBA00023136"/>
    </source>
</evidence>
<sequence>IENEAPSEPATPIFSLSPRLGVSHPITETSKLYFNYGHFQSEPGSSYRFRLQRESNGLVTYIGNPNLGFERTIAYELGYSQEYKNYLIDIAAYYKDVTDQPGWVYYANMGRSVSYYKASNNQYEDIRGLEVTIRKPYGKLITGMVNYTYMVRSYGYFGLLNNFQDPLEQREYLSLNPYQEKPQPLPYFRASIDMTVPTNFGPRLLNNFFPFAEWKINLLVSYKTGSYATYNPNSMPGVVDNIQWKDRYYIDARISRGLTLKKVKLNLFVDISNLLNMKLLSYAGFSDNFDYLAYVESLNFPWEDGSETGSDRLGDYRDWEVDYEPLEPNPANDPTIADRNKVRKETKSYIDMPNLKALTFLDPRKVTLGININF</sequence>
<dbReference type="InterPro" id="IPR036942">
    <property type="entry name" value="Beta-barrel_TonB_sf"/>
</dbReference>
<feature type="non-terminal residue" evidence="10">
    <location>
        <position position="1"/>
    </location>
</feature>
<reference evidence="10" key="1">
    <citation type="submission" date="2018-05" db="EMBL/GenBank/DDBJ databases">
        <authorList>
            <person name="Lanie J.A."/>
            <person name="Ng W.-L."/>
            <person name="Kazmierczak K.M."/>
            <person name="Andrzejewski T.M."/>
            <person name="Davidsen T.M."/>
            <person name="Wayne K.J."/>
            <person name="Tettelin H."/>
            <person name="Glass J.I."/>
            <person name="Rusch D."/>
            <person name="Podicherti R."/>
            <person name="Tsui H.-C.T."/>
            <person name="Winkler M.E."/>
        </authorList>
    </citation>
    <scope>NUCLEOTIDE SEQUENCE</scope>
</reference>
<dbReference type="PANTHER" id="PTHR30069:SF29">
    <property type="entry name" value="HEMOGLOBIN AND HEMOGLOBIN-HAPTOGLOBIN-BINDING PROTEIN 1-RELATED"/>
    <property type="match status" value="1"/>
</dbReference>
<keyword evidence="2" id="KW-0813">Transport</keyword>
<evidence type="ECO:0000256" key="8">
    <source>
        <dbReference type="ARBA" id="ARBA00023237"/>
    </source>
</evidence>
<dbReference type="InterPro" id="IPR039426">
    <property type="entry name" value="TonB-dep_rcpt-like"/>
</dbReference>
<keyword evidence="8" id="KW-0998">Cell outer membrane</keyword>
<evidence type="ECO:0000256" key="1">
    <source>
        <dbReference type="ARBA" id="ARBA00004571"/>
    </source>
</evidence>
<evidence type="ECO:0000256" key="3">
    <source>
        <dbReference type="ARBA" id="ARBA00022692"/>
    </source>
</evidence>
<dbReference type="SUPFAM" id="SSF56935">
    <property type="entry name" value="Porins"/>
    <property type="match status" value="1"/>
</dbReference>
<feature type="domain" description="TonB-dependent receptor-like beta-barrel" evidence="9">
    <location>
        <begin position="15"/>
        <end position="274"/>
    </location>
</feature>
<dbReference type="Pfam" id="PF00593">
    <property type="entry name" value="TonB_dep_Rec_b-barrel"/>
    <property type="match status" value="1"/>
</dbReference>
<keyword evidence="4" id="KW-0732">Signal</keyword>
<evidence type="ECO:0000256" key="5">
    <source>
        <dbReference type="ARBA" id="ARBA00023077"/>
    </source>
</evidence>
<keyword evidence="6" id="KW-0472">Membrane</keyword>
<dbReference type="AlphaFoldDB" id="A0A381X821"/>
<accession>A0A381X821</accession>
<dbReference type="GO" id="GO:0009279">
    <property type="term" value="C:cell outer membrane"/>
    <property type="evidence" value="ECO:0007669"/>
    <property type="project" value="UniProtKB-SubCell"/>
</dbReference>
<evidence type="ECO:0000256" key="2">
    <source>
        <dbReference type="ARBA" id="ARBA00022448"/>
    </source>
</evidence>
<keyword evidence="3" id="KW-0812">Transmembrane</keyword>
<evidence type="ECO:0000256" key="4">
    <source>
        <dbReference type="ARBA" id="ARBA00022729"/>
    </source>
</evidence>
<comment type="subcellular location">
    <subcellularLocation>
        <location evidence="1">Cell outer membrane</location>
        <topology evidence="1">Multi-pass membrane protein</topology>
    </subcellularLocation>
</comment>
<keyword evidence="5" id="KW-0798">TonB box</keyword>
<protein>
    <recommendedName>
        <fullName evidence="9">TonB-dependent receptor-like beta-barrel domain-containing protein</fullName>
    </recommendedName>
</protein>
<dbReference type="GO" id="GO:0015344">
    <property type="term" value="F:siderophore uptake transmembrane transporter activity"/>
    <property type="evidence" value="ECO:0007669"/>
    <property type="project" value="TreeGrafter"/>
</dbReference>
<evidence type="ECO:0000256" key="7">
    <source>
        <dbReference type="ARBA" id="ARBA00023170"/>
    </source>
</evidence>
<dbReference type="InterPro" id="IPR000531">
    <property type="entry name" value="Beta-barrel_TonB"/>
</dbReference>
<dbReference type="GO" id="GO:0044718">
    <property type="term" value="P:siderophore transmembrane transport"/>
    <property type="evidence" value="ECO:0007669"/>
    <property type="project" value="TreeGrafter"/>
</dbReference>
<gene>
    <name evidence="10" type="ORF">METZ01_LOCUS113769</name>
</gene>